<keyword evidence="2" id="KW-1185">Reference proteome</keyword>
<dbReference type="InterPro" id="IPR045428">
    <property type="entry name" value="EACC1"/>
</dbReference>
<comment type="caution">
    <text evidence="1">The sequence shown here is derived from an EMBL/GenBank/DDBJ whole genome shotgun (WGS) entry which is preliminary data.</text>
</comment>
<name>A0ABP7JL12_9ACTN</name>
<proteinExistence type="predicted"/>
<dbReference type="RefSeq" id="WP_344953897.1">
    <property type="nucleotide sequence ID" value="NZ_BAAAZR010000066.1"/>
</dbReference>
<protein>
    <submittedName>
        <fullName evidence="1">Uncharacterized protein</fullName>
    </submittedName>
</protein>
<organism evidence="1 2">
    <name type="scientific">Sphaerisporangium flaviroseum</name>
    <dbReference type="NCBI Taxonomy" id="509199"/>
    <lineage>
        <taxon>Bacteria</taxon>
        <taxon>Bacillati</taxon>
        <taxon>Actinomycetota</taxon>
        <taxon>Actinomycetes</taxon>
        <taxon>Streptosporangiales</taxon>
        <taxon>Streptosporangiaceae</taxon>
        <taxon>Sphaerisporangium</taxon>
    </lineage>
</organism>
<accession>A0ABP7JL12</accession>
<dbReference type="Pfam" id="PF19953">
    <property type="entry name" value="EACC1"/>
    <property type="match status" value="1"/>
</dbReference>
<gene>
    <name evidence="1" type="ORF">GCM10022226_83220</name>
</gene>
<evidence type="ECO:0000313" key="1">
    <source>
        <dbReference type="EMBL" id="GAA3846939.1"/>
    </source>
</evidence>
<dbReference type="Proteomes" id="UP001500888">
    <property type="component" value="Unassembled WGS sequence"/>
</dbReference>
<sequence>MASRTLGAGLDIHLAVTAGDSADQLRDLRSWLIEEPELRGRVRMLERPASEGALGPIADGLQIAFGAGGAAATLASVVVAWLGNRGGEVTVKIKRGEAEAEVEVTAKGVKSLDMAETRALISHMAGLLGDPEGAATGDA</sequence>
<reference evidence="2" key="1">
    <citation type="journal article" date="2019" name="Int. J. Syst. Evol. Microbiol.">
        <title>The Global Catalogue of Microorganisms (GCM) 10K type strain sequencing project: providing services to taxonomists for standard genome sequencing and annotation.</title>
        <authorList>
            <consortium name="The Broad Institute Genomics Platform"/>
            <consortium name="The Broad Institute Genome Sequencing Center for Infectious Disease"/>
            <person name="Wu L."/>
            <person name="Ma J."/>
        </authorList>
    </citation>
    <scope>NUCLEOTIDE SEQUENCE [LARGE SCALE GENOMIC DNA]</scope>
    <source>
        <strain evidence="2">JCM 16908</strain>
    </source>
</reference>
<evidence type="ECO:0000313" key="2">
    <source>
        <dbReference type="Proteomes" id="UP001500888"/>
    </source>
</evidence>
<dbReference type="EMBL" id="BAAAZR010000066">
    <property type="protein sequence ID" value="GAA3846939.1"/>
    <property type="molecule type" value="Genomic_DNA"/>
</dbReference>